<accession>A0ABN9CR29</accession>
<sequence>MIQLYKTVIMSNDTESSMLAHPVLWESDSVLGLTAKHCSEKDNIWEISFDMTSIEANNELKLAELRILPSPFKDFSNVTLNIYHGTDGSNKTFVGSLQSTSTITPYSTWKAYNLTNIIWNYLYQPETASKASKKVKDPSGGSMSYKCNGVATERITLVVFSKNRQSLNLYGSPSIMKDVESSKYVKAEIDTIRKTNNKRHRRSWDAEKSIIRDSIPFTPKENEKLCRKVDMLLDFDVLGWGGQIVYPKIYIMPTDVRDPVLYL</sequence>
<dbReference type="EMBL" id="CATNWA010011953">
    <property type="protein sequence ID" value="CAI9562569.1"/>
    <property type="molecule type" value="Genomic_DNA"/>
</dbReference>
<dbReference type="SUPFAM" id="SSF57501">
    <property type="entry name" value="Cystine-knot cytokines"/>
    <property type="match status" value="1"/>
</dbReference>
<dbReference type="InterPro" id="IPR015615">
    <property type="entry name" value="TGF-beta-rel"/>
</dbReference>
<proteinExistence type="inferred from homology"/>
<keyword evidence="5" id="KW-1185">Reference proteome</keyword>
<evidence type="ECO:0000313" key="5">
    <source>
        <dbReference type="Proteomes" id="UP001162483"/>
    </source>
</evidence>
<dbReference type="PANTHER" id="PTHR11848:SF297">
    <property type="entry name" value="NODAL HOMOLOG 2-A"/>
    <property type="match status" value="1"/>
</dbReference>
<keyword evidence="3" id="KW-0964">Secreted</keyword>
<evidence type="ECO:0000256" key="2">
    <source>
        <dbReference type="ARBA" id="ARBA00006656"/>
    </source>
</evidence>
<evidence type="ECO:0000256" key="3">
    <source>
        <dbReference type="ARBA" id="ARBA00022525"/>
    </source>
</evidence>
<dbReference type="Proteomes" id="UP001162483">
    <property type="component" value="Unassembled WGS sequence"/>
</dbReference>
<protein>
    <submittedName>
        <fullName evidence="4">Uncharacterized protein</fullName>
    </submittedName>
</protein>
<evidence type="ECO:0000313" key="4">
    <source>
        <dbReference type="EMBL" id="CAI9562569.1"/>
    </source>
</evidence>
<comment type="caution">
    <text evidence="4">The sequence shown here is derived from an EMBL/GenBank/DDBJ whole genome shotgun (WGS) entry which is preliminary data.</text>
</comment>
<dbReference type="PANTHER" id="PTHR11848">
    <property type="entry name" value="TGF-BETA FAMILY"/>
    <property type="match status" value="1"/>
</dbReference>
<dbReference type="InterPro" id="IPR029034">
    <property type="entry name" value="Cystine-knot_cytokine"/>
</dbReference>
<reference evidence="4" key="1">
    <citation type="submission" date="2023-05" db="EMBL/GenBank/DDBJ databases">
        <authorList>
            <person name="Stuckert A."/>
        </authorList>
    </citation>
    <scope>NUCLEOTIDE SEQUENCE</scope>
</reference>
<organism evidence="4 5">
    <name type="scientific">Staurois parvus</name>
    <dbReference type="NCBI Taxonomy" id="386267"/>
    <lineage>
        <taxon>Eukaryota</taxon>
        <taxon>Metazoa</taxon>
        <taxon>Chordata</taxon>
        <taxon>Craniata</taxon>
        <taxon>Vertebrata</taxon>
        <taxon>Euteleostomi</taxon>
        <taxon>Amphibia</taxon>
        <taxon>Batrachia</taxon>
        <taxon>Anura</taxon>
        <taxon>Neobatrachia</taxon>
        <taxon>Ranoidea</taxon>
        <taxon>Ranidae</taxon>
        <taxon>Staurois</taxon>
    </lineage>
</organism>
<name>A0ABN9CR29_9NEOB</name>
<gene>
    <name evidence="4" type="ORF">SPARVUS_LOCUS5637696</name>
</gene>
<comment type="similarity">
    <text evidence="2">Belongs to the TGF-beta family.</text>
</comment>
<evidence type="ECO:0000256" key="1">
    <source>
        <dbReference type="ARBA" id="ARBA00004613"/>
    </source>
</evidence>
<comment type="subcellular location">
    <subcellularLocation>
        <location evidence="1">Secreted</location>
    </subcellularLocation>
</comment>